<dbReference type="PROSITE" id="PS50887">
    <property type="entry name" value="GGDEF"/>
    <property type="match status" value="1"/>
</dbReference>
<dbReference type="Gene3D" id="1.25.40.10">
    <property type="entry name" value="Tetratricopeptide repeat domain"/>
    <property type="match status" value="2"/>
</dbReference>
<dbReference type="InterPro" id="IPR011990">
    <property type="entry name" value="TPR-like_helical_dom_sf"/>
</dbReference>
<dbReference type="Gene3D" id="3.30.450.40">
    <property type="match status" value="2"/>
</dbReference>
<dbReference type="NCBIfam" id="TIGR00254">
    <property type="entry name" value="GGDEF"/>
    <property type="match status" value="1"/>
</dbReference>
<dbReference type="Gene3D" id="3.30.70.270">
    <property type="match status" value="1"/>
</dbReference>
<organism evidence="5 6">
    <name type="scientific">Tissierella carlieri</name>
    <dbReference type="NCBI Taxonomy" id="689904"/>
    <lineage>
        <taxon>Bacteria</taxon>
        <taxon>Bacillati</taxon>
        <taxon>Bacillota</taxon>
        <taxon>Tissierellia</taxon>
        <taxon>Tissierellales</taxon>
        <taxon>Tissierellaceae</taxon>
        <taxon>Tissierella</taxon>
    </lineage>
</organism>
<keyword evidence="6" id="KW-1185">Reference proteome</keyword>
<feature type="domain" description="GGDEF" evidence="4">
    <location>
        <begin position="1485"/>
        <end position="1616"/>
    </location>
</feature>
<feature type="domain" description="Protein kinase" evidence="3">
    <location>
        <begin position="8"/>
        <end position="293"/>
    </location>
</feature>
<accession>A0ABT1SCI8</accession>
<keyword evidence="5" id="KW-0548">Nucleotidyltransferase</keyword>
<dbReference type="InterPro" id="IPR029787">
    <property type="entry name" value="Nucleotide_cyclase"/>
</dbReference>
<comment type="subcellular location">
    <subcellularLocation>
        <location evidence="1">Membrane</location>
        <topology evidence="1">Single-pass membrane protein</topology>
    </subcellularLocation>
</comment>
<dbReference type="SUPFAM" id="SSF55781">
    <property type="entry name" value="GAF domain-like"/>
    <property type="match status" value="1"/>
</dbReference>
<reference evidence="5 6" key="1">
    <citation type="submission" date="2022-06" db="EMBL/GenBank/DDBJ databases">
        <title>Isolation of gut microbiota from human fecal samples.</title>
        <authorList>
            <person name="Pamer E.G."/>
            <person name="Barat B."/>
            <person name="Waligurski E."/>
            <person name="Medina S."/>
            <person name="Paddock L."/>
            <person name="Mostad J."/>
        </authorList>
    </citation>
    <scope>NUCLEOTIDE SEQUENCE [LARGE SCALE GENOMIC DNA]</scope>
    <source>
        <strain evidence="5 6">DFI.7.95</strain>
    </source>
</reference>
<evidence type="ECO:0000256" key="2">
    <source>
        <dbReference type="PROSITE-ProRule" id="PRU00339"/>
    </source>
</evidence>
<proteinExistence type="predicted"/>
<dbReference type="SMART" id="SM00220">
    <property type="entry name" value="S_TKc"/>
    <property type="match status" value="1"/>
</dbReference>
<dbReference type="InterPro" id="IPR000719">
    <property type="entry name" value="Prot_kinase_dom"/>
</dbReference>
<dbReference type="SUPFAM" id="SSF56112">
    <property type="entry name" value="Protein kinase-like (PK-like)"/>
    <property type="match status" value="1"/>
</dbReference>
<dbReference type="Pfam" id="PF00990">
    <property type="entry name" value="GGDEF"/>
    <property type="match status" value="1"/>
</dbReference>
<evidence type="ECO:0000313" key="6">
    <source>
        <dbReference type="Proteomes" id="UP001524478"/>
    </source>
</evidence>
<dbReference type="SMART" id="SM00028">
    <property type="entry name" value="TPR"/>
    <property type="match status" value="5"/>
</dbReference>
<evidence type="ECO:0000256" key="1">
    <source>
        <dbReference type="ARBA" id="ARBA00004167"/>
    </source>
</evidence>
<dbReference type="CDD" id="cd01949">
    <property type="entry name" value="GGDEF"/>
    <property type="match status" value="1"/>
</dbReference>
<dbReference type="InterPro" id="IPR029016">
    <property type="entry name" value="GAF-like_dom_sf"/>
</dbReference>
<dbReference type="PROSITE" id="PS50005">
    <property type="entry name" value="TPR"/>
    <property type="match status" value="1"/>
</dbReference>
<keyword evidence="2" id="KW-0802">TPR repeat</keyword>
<comment type="caution">
    <text evidence="5">The sequence shown here is derived from an EMBL/GenBank/DDBJ whole genome shotgun (WGS) entry which is preliminary data.</text>
</comment>
<dbReference type="InterPro" id="IPR011009">
    <property type="entry name" value="Kinase-like_dom_sf"/>
</dbReference>
<name>A0ABT1SCI8_9FIRM</name>
<protein>
    <submittedName>
        <fullName evidence="5">Diguanylate cyclase</fullName>
        <ecNumber evidence="5">2.7.7.65</ecNumber>
    </submittedName>
</protein>
<dbReference type="RefSeq" id="WP_256311996.1">
    <property type="nucleotide sequence ID" value="NZ_JANGAC010000011.1"/>
</dbReference>
<dbReference type="SUPFAM" id="SSF55073">
    <property type="entry name" value="Nucleotide cyclase"/>
    <property type="match status" value="1"/>
</dbReference>
<evidence type="ECO:0000259" key="4">
    <source>
        <dbReference type="PROSITE" id="PS50887"/>
    </source>
</evidence>
<feature type="repeat" description="TPR" evidence="2">
    <location>
        <begin position="850"/>
        <end position="883"/>
    </location>
</feature>
<dbReference type="EMBL" id="JANGAC010000011">
    <property type="protein sequence ID" value="MCQ4924198.1"/>
    <property type="molecule type" value="Genomic_DNA"/>
</dbReference>
<dbReference type="InterPro" id="IPR050469">
    <property type="entry name" value="Diguanylate_Cyclase"/>
</dbReference>
<dbReference type="PROSITE" id="PS50011">
    <property type="entry name" value="PROTEIN_KINASE_DOM"/>
    <property type="match status" value="1"/>
</dbReference>
<dbReference type="GO" id="GO:0052621">
    <property type="term" value="F:diguanylate cyclase activity"/>
    <property type="evidence" value="ECO:0007669"/>
    <property type="project" value="UniProtKB-EC"/>
</dbReference>
<dbReference type="EC" id="2.7.7.65" evidence="5"/>
<dbReference type="SUPFAM" id="SSF52540">
    <property type="entry name" value="P-loop containing nucleoside triphosphate hydrolases"/>
    <property type="match status" value="1"/>
</dbReference>
<keyword evidence="5" id="KW-0808">Transferase</keyword>
<dbReference type="InterPro" id="IPR019734">
    <property type="entry name" value="TPR_rpt"/>
</dbReference>
<dbReference type="InterPro" id="IPR027417">
    <property type="entry name" value="P-loop_NTPase"/>
</dbReference>
<dbReference type="SMART" id="SM00267">
    <property type="entry name" value="GGDEF"/>
    <property type="match status" value="1"/>
</dbReference>
<evidence type="ECO:0000259" key="3">
    <source>
        <dbReference type="PROSITE" id="PS50011"/>
    </source>
</evidence>
<dbReference type="InterPro" id="IPR043128">
    <property type="entry name" value="Rev_trsase/Diguanyl_cyclase"/>
</dbReference>
<dbReference type="PANTHER" id="PTHR45138">
    <property type="entry name" value="REGULATORY COMPONENTS OF SENSORY TRANSDUCTION SYSTEM"/>
    <property type="match status" value="1"/>
</dbReference>
<dbReference type="PANTHER" id="PTHR45138:SF9">
    <property type="entry name" value="DIGUANYLATE CYCLASE DGCM-RELATED"/>
    <property type="match status" value="1"/>
</dbReference>
<dbReference type="SUPFAM" id="SSF48452">
    <property type="entry name" value="TPR-like"/>
    <property type="match status" value="2"/>
</dbReference>
<dbReference type="Proteomes" id="UP001524478">
    <property type="component" value="Unassembled WGS sequence"/>
</dbReference>
<evidence type="ECO:0000313" key="5">
    <source>
        <dbReference type="EMBL" id="MCQ4924198.1"/>
    </source>
</evidence>
<dbReference type="InterPro" id="IPR000160">
    <property type="entry name" value="GGDEF_dom"/>
</dbReference>
<gene>
    <name evidence="5" type="ORF">NE686_13935</name>
</gene>
<sequence length="1792" mass="209970">MKIVDNRYKIEKVLEDTLYFETYKVSDLWEDDKIQLMKLYHFDVQRELINYFIDNFIYLSNINHKHILSSEKFNLVKTIDTKKVNMLLYYSISEYIHSPRLSDIKEELSLEEKLKVLLDIIATIDFLHFRGFTYKLLNPSEIFITKDRSVKLTDLATIVEKRYNSHYDDLTRYFISPEALINRDENDKKVDYFSLGVLIKYLLLQDFLVDDVDSFVYNEESILTTEQKQKLSNIIKQLTKRDFIIRDVNLLEIIDEISNIFNLNHSYDLIESRSSLSFNNKIIGREKEIHKSMLIDDDIVNGTNRYKGLVVNADFGVGKSRFLGEISHRLRLKGRDVYFIGIHESISNDLLDMSNILKQSMKDTPSELIEKYRNELSRILPELRLNIDEGIDTDLNQKTERFRLYNRIANYFTELSKEKIIYIIIDDIQKCNSNFVMLLDYLIKNVKGNNVFFIFSFEGSHGEETTLVKEKINEWKTDSYVIDMELHKLGLEEIGFMVKNILGMSRIPHNLASVLYKESQGNPRHIEYIIKHLYNIGEFYINIDGKWHRKGDSYSDLYFPADFDDAFKKQLDIIKKNYFDVFKVMAIFDDVLHKKILMNMLDIEQGKLEKDLDELTSLKLIDERLADWGYSYSINSSELKKLVYYEIPQSEKENLHRKASKVIQDFYGDDLDLVLEELIYHLIKSNQSEKALNIILGGFEKLENRYSTYARLLLEKAYNIAKDSKGTIKLKILEKLVDIYSLKGETEKGDTYLEDYQKEAERLSDFKHIIKGMSINVDNYYRKGQNHLAFKYIEDIEKISTENHIIEGNIIALSLRARIGISSGELKETEELLYKAITLSETYEIKTYLGTIYNRLGLIKALSGNINEAIENYEKSILYHQETDSLIEATRPINNIGTIYADHYANNEKAMENYRRGLGIATKFGVQEVEIIFLNNIAELYMRNYEFEKALKYMKEVKKGAIELQDLNGILIANINMGIIYLATSEYNNAYECYVYLKEIFETKQILDLELNVGYHNFLGEFYGYMGQWEKGIEESQVAGDLCKEFNAREYLKAQCRIIYFKFFKESYFNRDEIEKIRELYRKTELIQERKKALLYFSIISILHGDIDYALDLLEEDFNLINLTKVEFLDIIREVILYIIDSTDKSIEDLIFIEEKKIQDNLFSSRLFLNTAIGFKLYCKRKYKQAIKYLVEALDIIYRLSLKIYDVNLKLSYIKSRKGDLIKERIFTAVEKEYACQLDYLPLESISEENIYEYFDITPIIDGIGSEEFVRITQLEYYGEALDIKNTENLISRLSDDFRYNLDLILSYLGKESFAKKGFILNYNEKKKEYEIISSLDKKFDYKINEGILNLADRSKRGILINSNFSTAYNQRYREFLSNDIKGIMCVPIIIFEEENEKKADRRKYSSDESITQGYIYLETDKVFNRFDIDRLQLIRNLSYLIFINLENNKLRLMATTDKLTSTFTRKYYEAKFDQLISKTKSNNGNFSILMLDIDKFKNVNDNYGHRKGDEILASIGNTLKSTIRGTDIVARYGGEEFIVLLKNTTEEEAYNIAEKVRKNIESLKIQGIDHPVTVSIGISIYPQHSQFKEDLIEKADQALYHAKETGRNKAILWNAQMDNTINRVDKLAGILTGSMDEDNRNILALMDIIELIRENRDIKGKTFTFLGRLLETIDAEWATMMIIEKNKSVKKYFTRARFDDDWVEAPPLNHKIIDRVIDSKKGEFLIDWDNIDNVDSLSGLPNWQSIIVLPLIKNEGVKGILYISTSLKNKEFDFNSFNLSKNFGNIFAAIF</sequence>
<dbReference type="Gene3D" id="1.10.510.10">
    <property type="entry name" value="Transferase(Phosphotransferase) domain 1"/>
    <property type="match status" value="1"/>
</dbReference>
<dbReference type="Pfam" id="PF00069">
    <property type="entry name" value="Pkinase"/>
    <property type="match status" value="1"/>
</dbReference>